<evidence type="ECO:0000313" key="2">
    <source>
        <dbReference type="EMBL" id="VEP11378.1"/>
    </source>
</evidence>
<proteinExistence type="predicted"/>
<evidence type="ECO:0000259" key="1">
    <source>
        <dbReference type="PROSITE" id="PS50878"/>
    </source>
</evidence>
<dbReference type="PROSITE" id="PS50878">
    <property type="entry name" value="RT_POL"/>
    <property type="match status" value="1"/>
</dbReference>
<dbReference type="InterPro" id="IPR025960">
    <property type="entry name" value="RVT_N"/>
</dbReference>
<dbReference type="Proteomes" id="UP000320055">
    <property type="component" value="Unassembled WGS sequence"/>
</dbReference>
<dbReference type="CDD" id="cd01651">
    <property type="entry name" value="RT_G2_intron"/>
    <property type="match status" value="1"/>
</dbReference>
<gene>
    <name evidence="2" type="ORF">H1P_1020001</name>
</gene>
<sequence length="515" mass="59343">MTHSVSYSDDWEFIDWKKLQKILFRLQKRIFKAVREGDKAKARRLQKLVLSSYAARMLAIRQVSQLNTGKKTAGIDGVKSLTFKQRFNLETTLKQEYKTWKHQGLREIPIPKKDGSIRLLKVPTIADRAWQCLVKYALEPAHEAEFHAKSYGFRPGRSTHDAQKVLFNNLRSSVNGINKRVLEIDIEKCFDRISHKAILDKVISPNFVKTGLTRCLKSGVSPEFPEQGTPQGGVCSPLLANIALNGIEKIGEFKIKNGKIISKCIRYADDMVFILKPEDRADELLAKVEEFLAARGMNVSQKKTKVTASIDGFNFLGWRFYVQKNNEKFRSTPSTENFKAFRSKVKKIVNNSNYGAETKVHKLAPIIRGWRYYHKYCKMDGSRFNLFGLEDRTRKVFLKQKTIGRHQAVKMVRTAFPKVSFSENKFVSVKGNKSPFDGDLVYWSKRNSILYDGMLATTLRKQNHSCGYCGLKLLQGEKVELHHIDCNHNNWEYKNLLAIHRSCHHYIHMSNSRKD</sequence>
<dbReference type="InterPro" id="IPR000477">
    <property type="entry name" value="RT_dom"/>
</dbReference>
<dbReference type="PANTHER" id="PTHR34047:SF8">
    <property type="entry name" value="PROTEIN YKFC"/>
    <property type="match status" value="1"/>
</dbReference>
<evidence type="ECO:0000313" key="3">
    <source>
        <dbReference type="Proteomes" id="UP000320055"/>
    </source>
</evidence>
<dbReference type="InterPro" id="IPR003615">
    <property type="entry name" value="HNH_nuc"/>
</dbReference>
<dbReference type="InterPro" id="IPR043502">
    <property type="entry name" value="DNA/RNA_pol_sf"/>
</dbReference>
<organism evidence="2 3">
    <name type="scientific">Hyella patelloides LEGE 07179</name>
    <dbReference type="NCBI Taxonomy" id="945734"/>
    <lineage>
        <taxon>Bacteria</taxon>
        <taxon>Bacillati</taxon>
        <taxon>Cyanobacteriota</taxon>
        <taxon>Cyanophyceae</taxon>
        <taxon>Pleurocapsales</taxon>
        <taxon>Hyellaceae</taxon>
        <taxon>Hyella</taxon>
    </lineage>
</organism>
<dbReference type="InterPro" id="IPR013597">
    <property type="entry name" value="Mat_intron_G2"/>
</dbReference>
<dbReference type="CDD" id="cd00085">
    <property type="entry name" value="HNHc"/>
    <property type="match status" value="1"/>
</dbReference>
<dbReference type="SUPFAM" id="SSF56672">
    <property type="entry name" value="DNA/RNA polymerases"/>
    <property type="match status" value="1"/>
</dbReference>
<dbReference type="AlphaFoldDB" id="A0A563VIW0"/>
<dbReference type="Pfam" id="PF00078">
    <property type="entry name" value="RVT_1"/>
    <property type="match status" value="1"/>
</dbReference>
<dbReference type="EMBL" id="CAACVJ010000005">
    <property type="protein sequence ID" value="VEP11378.1"/>
    <property type="molecule type" value="Genomic_DNA"/>
</dbReference>
<reference evidence="2 3" key="1">
    <citation type="submission" date="2019-01" db="EMBL/GenBank/DDBJ databases">
        <authorList>
            <person name="Brito A."/>
        </authorList>
    </citation>
    <scope>NUCLEOTIDE SEQUENCE [LARGE SCALE GENOMIC DNA]</scope>
    <source>
        <strain evidence="2">1</strain>
    </source>
</reference>
<dbReference type="PANTHER" id="PTHR34047">
    <property type="entry name" value="NUCLEAR INTRON MATURASE 1, MITOCHONDRIAL-RELATED"/>
    <property type="match status" value="1"/>
</dbReference>
<name>A0A563VIW0_9CYAN</name>
<dbReference type="SMART" id="SM00507">
    <property type="entry name" value="HNHc"/>
    <property type="match status" value="1"/>
</dbReference>
<dbReference type="InterPro" id="IPR051083">
    <property type="entry name" value="GrpII_Intron_Splice-Mob/Def"/>
</dbReference>
<keyword evidence="3" id="KW-1185">Reference proteome</keyword>
<dbReference type="Pfam" id="PF13655">
    <property type="entry name" value="RVT_N"/>
    <property type="match status" value="1"/>
</dbReference>
<protein>
    <submittedName>
        <fullName evidence="2">RNA-dependent DNA polymerase</fullName>
    </submittedName>
</protein>
<dbReference type="Pfam" id="PF08388">
    <property type="entry name" value="GIIM"/>
    <property type="match status" value="1"/>
</dbReference>
<feature type="domain" description="Reverse transcriptase" evidence="1">
    <location>
        <begin position="91"/>
        <end position="320"/>
    </location>
</feature>
<accession>A0A563VIW0</accession>